<evidence type="ECO:0000259" key="1">
    <source>
        <dbReference type="Pfam" id="PF03983"/>
    </source>
</evidence>
<dbReference type="Pfam" id="PF03983">
    <property type="entry name" value="SHD1"/>
    <property type="match status" value="1"/>
</dbReference>
<gene>
    <name evidence="2" type="ORF">Pan44_06500</name>
</gene>
<dbReference type="GO" id="GO:0030674">
    <property type="term" value="F:protein-macromolecule adaptor activity"/>
    <property type="evidence" value="ECO:0007669"/>
    <property type="project" value="InterPro"/>
</dbReference>
<dbReference type="EMBL" id="CP036271">
    <property type="protein sequence ID" value="QDT52638.1"/>
    <property type="molecule type" value="Genomic_DNA"/>
</dbReference>
<feature type="domain" description="SLA1 homology" evidence="1">
    <location>
        <begin position="33"/>
        <end position="84"/>
    </location>
</feature>
<reference evidence="2 3" key="1">
    <citation type="submission" date="2019-02" db="EMBL/GenBank/DDBJ databases">
        <title>Deep-cultivation of Planctomycetes and their phenomic and genomic characterization uncovers novel biology.</title>
        <authorList>
            <person name="Wiegand S."/>
            <person name="Jogler M."/>
            <person name="Boedeker C."/>
            <person name="Pinto D."/>
            <person name="Vollmers J."/>
            <person name="Rivas-Marin E."/>
            <person name="Kohn T."/>
            <person name="Peeters S.H."/>
            <person name="Heuer A."/>
            <person name="Rast P."/>
            <person name="Oberbeckmann S."/>
            <person name="Bunk B."/>
            <person name="Jeske O."/>
            <person name="Meyerdierks A."/>
            <person name="Storesund J.E."/>
            <person name="Kallscheuer N."/>
            <person name="Luecker S."/>
            <person name="Lage O.M."/>
            <person name="Pohl T."/>
            <person name="Merkel B.J."/>
            <person name="Hornburger P."/>
            <person name="Mueller R.-W."/>
            <person name="Bruemmer F."/>
            <person name="Labrenz M."/>
            <person name="Spormann A.M."/>
            <person name="Op den Camp H."/>
            <person name="Overmann J."/>
            <person name="Amann R."/>
            <person name="Jetten M.S.M."/>
            <person name="Mascher T."/>
            <person name="Medema M.H."/>
            <person name="Devos D.P."/>
            <person name="Kaster A.-K."/>
            <person name="Ovreas L."/>
            <person name="Rohde M."/>
            <person name="Galperin M.Y."/>
            <person name="Jogler C."/>
        </authorList>
    </citation>
    <scope>NUCLEOTIDE SEQUENCE [LARGE SCALE GENOMIC DNA]</scope>
    <source>
        <strain evidence="2 3">Pan44</strain>
    </source>
</reference>
<dbReference type="InParanoid" id="A0A517S934"/>
<sequence>MGHTILNRAGLLSLAVGCLLIGESLFAQSVGPRKWKDLTGKFEIEATYVSFEGGKVTLKQTDGEVVEIPISQLSPADVQYVLKEKSGVSLSIPGVSPDEEAKSATGPTAAAIRWAGVPELSLPAKNNWGAIRIEPPVVKKAKSSRLPNTRDFVFEKFTNFVAGRGFAIAGYNFPEPHSFGKKGTTRLVRVNLESGKVEGTIITDGIFSLMDVSPSGEELVMRVESPNAGKSTDLEIWRPAGKTVERKKAFAPFVDGDQFFQQVEMALLGVNGRLVVTSYGERAGIIDVETGNPIATTPKAHGACLSPDRKYAAILGDSLFIVDLASGETLASLPVNLSSGGVVAFSPDGKRLAAQSGLSLTVWDLSTGETYREEVLPGGATASNERFAWTSPNHILVGETLFDLENHLPLWRYSGVDNSLSYGASTLVLTHFGQQTPVLTAVTLPHPAAVAMARQALASGNLFAVRPGTSVSVDVSAIPDAGEQARAKSGLESRLIAAGLKPVTGGPIVLKASVETSSSQRVFRRLGTLDAPESVTVTEYIAKVEMLVDGKSAWQNASRTGGALSLMTTGNESLQDAASKSSRPNYGFFSEVKLPQYVLRPGGAGHLGADSVAP</sequence>
<accession>A0A517S934</accession>
<dbReference type="InterPro" id="IPR015943">
    <property type="entry name" value="WD40/YVTN_repeat-like_dom_sf"/>
</dbReference>
<dbReference type="Proteomes" id="UP000315700">
    <property type="component" value="Chromosome"/>
</dbReference>
<dbReference type="Gene3D" id="2.130.10.10">
    <property type="entry name" value="YVTN repeat-like/Quinoprotein amine dehydrogenase"/>
    <property type="match status" value="1"/>
</dbReference>
<evidence type="ECO:0000313" key="2">
    <source>
        <dbReference type="EMBL" id="QDT52638.1"/>
    </source>
</evidence>
<dbReference type="InterPro" id="IPR007131">
    <property type="entry name" value="SHD1"/>
</dbReference>
<keyword evidence="3" id="KW-1185">Reference proteome</keyword>
<proteinExistence type="predicted"/>
<dbReference type="AlphaFoldDB" id="A0A517S934"/>
<organism evidence="2 3">
    <name type="scientific">Caulifigura coniformis</name>
    <dbReference type="NCBI Taxonomy" id="2527983"/>
    <lineage>
        <taxon>Bacteria</taxon>
        <taxon>Pseudomonadati</taxon>
        <taxon>Planctomycetota</taxon>
        <taxon>Planctomycetia</taxon>
        <taxon>Planctomycetales</taxon>
        <taxon>Planctomycetaceae</taxon>
        <taxon>Caulifigura</taxon>
    </lineage>
</organism>
<dbReference type="KEGG" id="ccos:Pan44_06500"/>
<evidence type="ECO:0000313" key="3">
    <source>
        <dbReference type="Proteomes" id="UP000315700"/>
    </source>
</evidence>
<dbReference type="GO" id="GO:0043130">
    <property type="term" value="F:ubiquitin binding"/>
    <property type="evidence" value="ECO:0007669"/>
    <property type="project" value="InterPro"/>
</dbReference>
<dbReference type="SUPFAM" id="SSF69322">
    <property type="entry name" value="Tricorn protease domain 2"/>
    <property type="match status" value="1"/>
</dbReference>
<dbReference type="GO" id="GO:0042802">
    <property type="term" value="F:identical protein binding"/>
    <property type="evidence" value="ECO:0007669"/>
    <property type="project" value="InterPro"/>
</dbReference>
<dbReference type="Gene3D" id="2.30.30.700">
    <property type="entry name" value="SLA1 homology domain 1"/>
    <property type="match status" value="1"/>
</dbReference>
<protein>
    <recommendedName>
        <fullName evidence="1">SLA1 homology domain-containing protein</fullName>
    </recommendedName>
</protein>
<dbReference type="OrthoDB" id="291762at2"/>
<dbReference type="GO" id="GO:0008092">
    <property type="term" value="F:cytoskeletal protein binding"/>
    <property type="evidence" value="ECO:0007669"/>
    <property type="project" value="InterPro"/>
</dbReference>
<name>A0A517S934_9PLAN</name>
<dbReference type="RefSeq" id="WP_145027165.1">
    <property type="nucleotide sequence ID" value="NZ_CP036271.1"/>
</dbReference>